<dbReference type="Proteomes" id="UP000008792">
    <property type="component" value="Unassembled WGS sequence"/>
</dbReference>
<feature type="chain" id="PRO_5006386384" evidence="1">
    <location>
        <begin position="27"/>
        <end position="80"/>
    </location>
</feature>
<organism evidence="2 3">
    <name type="scientific">Drosophila virilis</name>
    <name type="common">Fruit fly</name>
    <dbReference type="NCBI Taxonomy" id="7244"/>
    <lineage>
        <taxon>Eukaryota</taxon>
        <taxon>Metazoa</taxon>
        <taxon>Ecdysozoa</taxon>
        <taxon>Arthropoda</taxon>
        <taxon>Hexapoda</taxon>
        <taxon>Insecta</taxon>
        <taxon>Pterygota</taxon>
        <taxon>Neoptera</taxon>
        <taxon>Endopterygota</taxon>
        <taxon>Diptera</taxon>
        <taxon>Brachycera</taxon>
        <taxon>Muscomorpha</taxon>
        <taxon>Ephydroidea</taxon>
        <taxon>Drosophilidae</taxon>
        <taxon>Drosophila</taxon>
    </lineage>
</organism>
<evidence type="ECO:0000256" key="1">
    <source>
        <dbReference type="SAM" id="SignalP"/>
    </source>
</evidence>
<gene>
    <name evidence="2" type="primary">Dvir\GJ26835</name>
    <name evidence="2" type="ORF">Dvir_GJ26835</name>
</gene>
<reference evidence="2 3" key="1">
    <citation type="journal article" date="2007" name="Nature">
        <title>Evolution of genes and genomes on the Drosophila phylogeny.</title>
        <authorList>
            <consortium name="Drosophila 12 Genomes Consortium"/>
            <person name="Clark A.G."/>
            <person name="Eisen M.B."/>
            <person name="Smith D.R."/>
            <person name="Bergman C.M."/>
            <person name="Oliver B."/>
            <person name="Markow T.A."/>
            <person name="Kaufman T.C."/>
            <person name="Kellis M."/>
            <person name="Gelbart W."/>
            <person name="Iyer V.N."/>
            <person name="Pollard D.A."/>
            <person name="Sackton T.B."/>
            <person name="Larracuente A.M."/>
            <person name="Singh N.D."/>
            <person name="Abad J.P."/>
            <person name="Abt D.N."/>
            <person name="Adryan B."/>
            <person name="Aguade M."/>
            <person name="Akashi H."/>
            <person name="Anderson W.W."/>
            <person name="Aquadro C.F."/>
            <person name="Ardell D.H."/>
            <person name="Arguello R."/>
            <person name="Artieri C.G."/>
            <person name="Barbash D.A."/>
            <person name="Barker D."/>
            <person name="Barsanti P."/>
            <person name="Batterham P."/>
            <person name="Batzoglou S."/>
            <person name="Begun D."/>
            <person name="Bhutkar A."/>
            <person name="Blanco E."/>
            <person name="Bosak S.A."/>
            <person name="Bradley R.K."/>
            <person name="Brand A.D."/>
            <person name="Brent M.R."/>
            <person name="Brooks A.N."/>
            <person name="Brown R.H."/>
            <person name="Butlin R.K."/>
            <person name="Caggese C."/>
            <person name="Calvi B.R."/>
            <person name="Bernardo de Carvalho A."/>
            <person name="Caspi A."/>
            <person name="Castrezana S."/>
            <person name="Celniker S.E."/>
            <person name="Chang J.L."/>
            <person name="Chapple C."/>
            <person name="Chatterji S."/>
            <person name="Chinwalla A."/>
            <person name="Civetta A."/>
            <person name="Clifton S.W."/>
            <person name="Comeron J.M."/>
            <person name="Costello J.C."/>
            <person name="Coyne J.A."/>
            <person name="Daub J."/>
            <person name="David R.G."/>
            <person name="Delcher A.L."/>
            <person name="Delehaunty K."/>
            <person name="Do C.B."/>
            <person name="Ebling H."/>
            <person name="Edwards K."/>
            <person name="Eickbush T."/>
            <person name="Evans J.D."/>
            <person name="Filipski A."/>
            <person name="Findeiss S."/>
            <person name="Freyhult E."/>
            <person name="Fulton L."/>
            <person name="Fulton R."/>
            <person name="Garcia A.C."/>
            <person name="Gardiner A."/>
            <person name="Garfield D.A."/>
            <person name="Garvin B.E."/>
            <person name="Gibson G."/>
            <person name="Gilbert D."/>
            <person name="Gnerre S."/>
            <person name="Godfrey J."/>
            <person name="Good R."/>
            <person name="Gotea V."/>
            <person name="Gravely B."/>
            <person name="Greenberg A.J."/>
            <person name="Griffiths-Jones S."/>
            <person name="Gross S."/>
            <person name="Guigo R."/>
            <person name="Gustafson E.A."/>
            <person name="Haerty W."/>
            <person name="Hahn M.W."/>
            <person name="Halligan D.L."/>
            <person name="Halpern A.L."/>
            <person name="Halter G.M."/>
            <person name="Han M.V."/>
            <person name="Heger A."/>
            <person name="Hillier L."/>
            <person name="Hinrichs A.S."/>
            <person name="Holmes I."/>
            <person name="Hoskins R.A."/>
            <person name="Hubisz M.J."/>
            <person name="Hultmark D."/>
            <person name="Huntley M.A."/>
            <person name="Jaffe D.B."/>
            <person name="Jagadeeshan S."/>
            <person name="Jeck W.R."/>
            <person name="Johnson J."/>
            <person name="Jones C.D."/>
            <person name="Jordan W.C."/>
            <person name="Karpen G.H."/>
            <person name="Kataoka E."/>
            <person name="Keightley P.D."/>
            <person name="Kheradpour P."/>
            <person name="Kirkness E.F."/>
            <person name="Koerich L.B."/>
            <person name="Kristiansen K."/>
            <person name="Kudrna D."/>
            <person name="Kulathinal R.J."/>
            <person name="Kumar S."/>
            <person name="Kwok R."/>
            <person name="Lander E."/>
            <person name="Langley C.H."/>
            <person name="Lapoint R."/>
            <person name="Lazzaro B.P."/>
            <person name="Lee S.J."/>
            <person name="Levesque L."/>
            <person name="Li R."/>
            <person name="Lin C.F."/>
            <person name="Lin M.F."/>
            <person name="Lindblad-Toh K."/>
            <person name="Llopart A."/>
            <person name="Long M."/>
            <person name="Low L."/>
            <person name="Lozovsky E."/>
            <person name="Lu J."/>
            <person name="Luo M."/>
            <person name="Machado C.A."/>
            <person name="Makalowski W."/>
            <person name="Marzo M."/>
            <person name="Matsuda M."/>
            <person name="Matzkin L."/>
            <person name="McAllister B."/>
            <person name="McBride C.S."/>
            <person name="McKernan B."/>
            <person name="McKernan K."/>
            <person name="Mendez-Lago M."/>
            <person name="Minx P."/>
            <person name="Mollenhauer M.U."/>
            <person name="Montooth K."/>
            <person name="Mount S.M."/>
            <person name="Mu X."/>
            <person name="Myers E."/>
            <person name="Negre B."/>
            <person name="Newfeld S."/>
            <person name="Nielsen R."/>
            <person name="Noor M.A."/>
            <person name="O'Grady P."/>
            <person name="Pachter L."/>
            <person name="Papaceit M."/>
            <person name="Parisi M.J."/>
            <person name="Parisi M."/>
            <person name="Parts L."/>
            <person name="Pedersen J.S."/>
            <person name="Pesole G."/>
            <person name="Phillippy A.M."/>
            <person name="Ponting C.P."/>
            <person name="Pop M."/>
            <person name="Porcelli D."/>
            <person name="Powell J.R."/>
            <person name="Prohaska S."/>
            <person name="Pruitt K."/>
            <person name="Puig M."/>
            <person name="Quesneville H."/>
            <person name="Ram K.R."/>
            <person name="Rand D."/>
            <person name="Rasmussen M.D."/>
            <person name="Reed L.K."/>
            <person name="Reenan R."/>
            <person name="Reily A."/>
            <person name="Remington K.A."/>
            <person name="Rieger T.T."/>
            <person name="Ritchie M.G."/>
            <person name="Robin C."/>
            <person name="Rogers Y.H."/>
            <person name="Rohde C."/>
            <person name="Rozas J."/>
            <person name="Rubenfield M.J."/>
            <person name="Ruiz A."/>
            <person name="Russo S."/>
            <person name="Salzberg S.L."/>
            <person name="Sanchez-Gracia A."/>
            <person name="Saranga D.J."/>
            <person name="Sato H."/>
            <person name="Schaeffer S.W."/>
            <person name="Schatz M.C."/>
            <person name="Schlenke T."/>
            <person name="Schwartz R."/>
            <person name="Segarra C."/>
            <person name="Singh R.S."/>
            <person name="Sirot L."/>
            <person name="Sirota M."/>
            <person name="Sisneros N.B."/>
            <person name="Smith C.D."/>
            <person name="Smith T.F."/>
            <person name="Spieth J."/>
            <person name="Stage D.E."/>
            <person name="Stark A."/>
            <person name="Stephan W."/>
            <person name="Strausberg R.L."/>
            <person name="Strempel S."/>
            <person name="Sturgill D."/>
            <person name="Sutton G."/>
            <person name="Sutton G.G."/>
            <person name="Tao W."/>
            <person name="Teichmann S."/>
            <person name="Tobari Y.N."/>
            <person name="Tomimura Y."/>
            <person name="Tsolas J.M."/>
            <person name="Valente V.L."/>
            <person name="Venter E."/>
            <person name="Venter J.C."/>
            <person name="Vicario S."/>
            <person name="Vieira F.G."/>
            <person name="Vilella A.J."/>
            <person name="Villasante A."/>
            <person name="Walenz B."/>
            <person name="Wang J."/>
            <person name="Wasserman M."/>
            <person name="Watts T."/>
            <person name="Wilson D."/>
            <person name="Wilson R.K."/>
            <person name="Wing R.A."/>
            <person name="Wolfner M.F."/>
            <person name="Wong A."/>
            <person name="Wong G.K."/>
            <person name="Wu C.I."/>
            <person name="Wu G."/>
            <person name="Yamamoto D."/>
            <person name="Yang H.P."/>
            <person name="Yang S.P."/>
            <person name="Yorke J.A."/>
            <person name="Yoshida K."/>
            <person name="Zdobnov E."/>
            <person name="Zhang P."/>
            <person name="Zhang Y."/>
            <person name="Zimin A.V."/>
            <person name="Baldwin J."/>
            <person name="Abdouelleil A."/>
            <person name="Abdulkadir J."/>
            <person name="Abebe A."/>
            <person name="Abera B."/>
            <person name="Abreu J."/>
            <person name="Acer S.C."/>
            <person name="Aftuck L."/>
            <person name="Alexander A."/>
            <person name="An P."/>
            <person name="Anderson E."/>
            <person name="Anderson S."/>
            <person name="Arachi H."/>
            <person name="Azer M."/>
            <person name="Bachantsang P."/>
            <person name="Barry A."/>
            <person name="Bayul T."/>
            <person name="Berlin A."/>
            <person name="Bessette D."/>
            <person name="Bloom T."/>
            <person name="Blye J."/>
            <person name="Boguslavskiy L."/>
            <person name="Bonnet C."/>
            <person name="Boukhgalter B."/>
            <person name="Bourzgui I."/>
            <person name="Brown A."/>
            <person name="Cahill P."/>
            <person name="Channer S."/>
            <person name="Cheshatsang Y."/>
            <person name="Chuda L."/>
            <person name="Citroen M."/>
            <person name="Collymore A."/>
            <person name="Cooke P."/>
            <person name="Costello M."/>
            <person name="D'Aco K."/>
            <person name="Daza R."/>
            <person name="De Haan G."/>
            <person name="DeGray S."/>
            <person name="DeMaso C."/>
            <person name="Dhargay N."/>
            <person name="Dooley K."/>
            <person name="Dooley E."/>
            <person name="Doricent M."/>
            <person name="Dorje P."/>
            <person name="Dorjee K."/>
            <person name="Dupes A."/>
            <person name="Elong R."/>
            <person name="Falk J."/>
            <person name="Farina A."/>
            <person name="Faro S."/>
            <person name="Ferguson D."/>
            <person name="Fisher S."/>
            <person name="Foley C.D."/>
            <person name="Franke A."/>
            <person name="Friedrich D."/>
            <person name="Gadbois L."/>
            <person name="Gearin G."/>
            <person name="Gearin C.R."/>
            <person name="Giannoukos G."/>
            <person name="Goode T."/>
            <person name="Graham J."/>
            <person name="Grandbois E."/>
            <person name="Grewal S."/>
            <person name="Gyaltsen K."/>
            <person name="Hafez N."/>
            <person name="Hagos B."/>
            <person name="Hall J."/>
            <person name="Henson C."/>
            <person name="Hollinger A."/>
            <person name="Honan T."/>
            <person name="Huard M.D."/>
            <person name="Hughes L."/>
            <person name="Hurhula B."/>
            <person name="Husby M.E."/>
            <person name="Kamat A."/>
            <person name="Kanga B."/>
            <person name="Kashin S."/>
            <person name="Khazanovich D."/>
            <person name="Kisner P."/>
            <person name="Lance K."/>
            <person name="Lara M."/>
            <person name="Lee W."/>
            <person name="Lennon N."/>
            <person name="Letendre F."/>
            <person name="LeVine R."/>
            <person name="Lipovsky A."/>
            <person name="Liu X."/>
            <person name="Liu J."/>
            <person name="Liu S."/>
            <person name="Lokyitsang T."/>
            <person name="Lokyitsang Y."/>
            <person name="Lubonja R."/>
            <person name="Lui A."/>
            <person name="MacDonald P."/>
            <person name="Magnisalis V."/>
            <person name="Maru K."/>
            <person name="Matthews C."/>
            <person name="McCusker W."/>
            <person name="McDonough S."/>
            <person name="Mehta T."/>
            <person name="Meldrim J."/>
            <person name="Meneus L."/>
            <person name="Mihai O."/>
            <person name="Mihalev A."/>
            <person name="Mihova T."/>
            <person name="Mittelman R."/>
            <person name="Mlenga V."/>
            <person name="Montmayeur A."/>
            <person name="Mulrain L."/>
            <person name="Navidi A."/>
            <person name="Naylor J."/>
            <person name="Negash T."/>
            <person name="Nguyen T."/>
            <person name="Nguyen N."/>
            <person name="Nicol R."/>
            <person name="Norbu C."/>
            <person name="Norbu N."/>
            <person name="Novod N."/>
            <person name="O'Neill B."/>
            <person name="Osman S."/>
            <person name="Markiewicz E."/>
            <person name="Oyono O.L."/>
            <person name="Patti C."/>
            <person name="Phunkhang P."/>
            <person name="Pierre F."/>
            <person name="Priest M."/>
            <person name="Raghuraman S."/>
            <person name="Rege F."/>
            <person name="Reyes R."/>
            <person name="Rise C."/>
            <person name="Rogov P."/>
            <person name="Ross K."/>
            <person name="Ryan E."/>
            <person name="Settipalli S."/>
            <person name="Shea T."/>
            <person name="Sherpa N."/>
            <person name="Shi L."/>
            <person name="Shih D."/>
            <person name="Sparrow T."/>
            <person name="Spaulding J."/>
            <person name="Stalker J."/>
            <person name="Stange-Thomann N."/>
            <person name="Stavropoulos S."/>
            <person name="Stone C."/>
            <person name="Strader C."/>
            <person name="Tesfaye S."/>
            <person name="Thomson T."/>
            <person name="Thoulutsang Y."/>
            <person name="Thoulutsang D."/>
            <person name="Topham K."/>
            <person name="Topping I."/>
            <person name="Tsamla T."/>
            <person name="Vassiliev H."/>
            <person name="Vo A."/>
            <person name="Wangchuk T."/>
            <person name="Wangdi T."/>
            <person name="Weiand M."/>
            <person name="Wilkinson J."/>
            <person name="Wilson A."/>
            <person name="Yadav S."/>
            <person name="Young G."/>
            <person name="Yu Q."/>
            <person name="Zembek L."/>
            <person name="Zhong D."/>
            <person name="Zimmer A."/>
            <person name="Zwirko Z."/>
            <person name="Jaffe D.B."/>
            <person name="Alvarez P."/>
            <person name="Brockman W."/>
            <person name="Butler J."/>
            <person name="Chin C."/>
            <person name="Gnerre S."/>
            <person name="Grabherr M."/>
            <person name="Kleber M."/>
            <person name="Mauceli E."/>
            <person name="MacCallum I."/>
        </authorList>
    </citation>
    <scope>NUCLEOTIDE SEQUENCE [LARGE SCALE GENOMIC DNA]</scope>
    <source>
        <strain evidence="3">Tucson 15010-1051.87</strain>
    </source>
</reference>
<evidence type="ECO:0000313" key="2">
    <source>
        <dbReference type="EMBL" id="KRF79017.1"/>
    </source>
</evidence>
<keyword evidence="3" id="KW-1185">Reference proteome</keyword>
<dbReference type="InParanoid" id="A0A0Q9W1L2"/>
<sequence length="80" mass="9272">MKPSTLILRLRSIWIMSSWLRHEALAAAAMVVRRREQNLKRLEYEQKLEAEVGQVGVDSEGKLRIVRVMDDYIIPAECGF</sequence>
<keyword evidence="1" id="KW-0732">Signal</keyword>
<feature type="signal peptide" evidence="1">
    <location>
        <begin position="1"/>
        <end position="26"/>
    </location>
</feature>
<evidence type="ECO:0000313" key="3">
    <source>
        <dbReference type="Proteomes" id="UP000008792"/>
    </source>
</evidence>
<accession>A0A0Q9W1L2</accession>
<dbReference type="AlphaFoldDB" id="A0A0Q9W1L2"/>
<protein>
    <submittedName>
        <fullName evidence="2">Uncharacterized protein</fullName>
    </submittedName>
</protein>
<proteinExistence type="predicted"/>
<name>A0A0Q9W1L2_DROVI</name>
<dbReference type="EMBL" id="CH940652">
    <property type="protein sequence ID" value="KRF79017.1"/>
    <property type="molecule type" value="Genomic_DNA"/>
</dbReference>
<dbReference type="KEGG" id="dvi:26531605"/>
<dbReference type="OrthoDB" id="7858866at2759"/>